<organism evidence="1 2">
    <name type="scientific">Nephila pilipes</name>
    <name type="common">Giant wood spider</name>
    <name type="synonym">Nephila maculata</name>
    <dbReference type="NCBI Taxonomy" id="299642"/>
    <lineage>
        <taxon>Eukaryota</taxon>
        <taxon>Metazoa</taxon>
        <taxon>Ecdysozoa</taxon>
        <taxon>Arthropoda</taxon>
        <taxon>Chelicerata</taxon>
        <taxon>Arachnida</taxon>
        <taxon>Araneae</taxon>
        <taxon>Araneomorphae</taxon>
        <taxon>Entelegynae</taxon>
        <taxon>Araneoidea</taxon>
        <taxon>Nephilidae</taxon>
        <taxon>Nephila</taxon>
    </lineage>
</organism>
<evidence type="ECO:0000313" key="1">
    <source>
        <dbReference type="EMBL" id="GFS44027.1"/>
    </source>
</evidence>
<gene>
    <name evidence="1" type="ORF">NPIL_245991</name>
</gene>
<sequence length="67" mass="7242">MALFRGRFSVVYGGSLSSSLIPSEWRTWIEVLCVSVAIAVDTDPLLCRTKGALRRCLTLSVQPVGTG</sequence>
<dbReference type="AlphaFoldDB" id="A0A8X6MBL3"/>
<reference evidence="1" key="1">
    <citation type="submission" date="2020-08" db="EMBL/GenBank/DDBJ databases">
        <title>Multicomponent nature underlies the extraordinary mechanical properties of spider dragline silk.</title>
        <authorList>
            <person name="Kono N."/>
            <person name="Nakamura H."/>
            <person name="Mori M."/>
            <person name="Yoshida Y."/>
            <person name="Ohtoshi R."/>
            <person name="Malay A.D."/>
            <person name="Moran D.A.P."/>
            <person name="Tomita M."/>
            <person name="Numata K."/>
            <person name="Arakawa K."/>
        </authorList>
    </citation>
    <scope>NUCLEOTIDE SEQUENCE</scope>
</reference>
<comment type="caution">
    <text evidence="1">The sequence shown here is derived from an EMBL/GenBank/DDBJ whole genome shotgun (WGS) entry which is preliminary data.</text>
</comment>
<accession>A0A8X6MBL3</accession>
<evidence type="ECO:0000313" key="2">
    <source>
        <dbReference type="Proteomes" id="UP000887013"/>
    </source>
</evidence>
<proteinExistence type="predicted"/>
<keyword evidence="2" id="KW-1185">Reference proteome</keyword>
<dbReference type="Proteomes" id="UP000887013">
    <property type="component" value="Unassembled WGS sequence"/>
</dbReference>
<name>A0A8X6MBL3_NEPPI</name>
<dbReference type="EMBL" id="BMAW01090282">
    <property type="protein sequence ID" value="GFS44027.1"/>
    <property type="molecule type" value="Genomic_DNA"/>
</dbReference>
<protein>
    <submittedName>
        <fullName evidence="1">Uncharacterized protein</fullName>
    </submittedName>
</protein>